<dbReference type="EMBL" id="BOPG01000011">
    <property type="protein sequence ID" value="GIJ54121.1"/>
    <property type="molecule type" value="Genomic_DNA"/>
</dbReference>
<gene>
    <name evidence="1" type="ORF">Vau01_016370</name>
</gene>
<dbReference type="Proteomes" id="UP000612585">
    <property type="component" value="Unassembled WGS sequence"/>
</dbReference>
<dbReference type="AlphaFoldDB" id="A0A8J3YYL2"/>
<keyword evidence="2" id="KW-1185">Reference proteome</keyword>
<name>A0A8J3YYL2_9ACTN</name>
<reference evidence="1" key="1">
    <citation type="submission" date="2021-01" db="EMBL/GenBank/DDBJ databases">
        <title>Whole genome shotgun sequence of Virgisporangium aurantiacum NBRC 16421.</title>
        <authorList>
            <person name="Komaki H."/>
            <person name="Tamura T."/>
        </authorList>
    </citation>
    <scope>NUCLEOTIDE SEQUENCE</scope>
    <source>
        <strain evidence="1">NBRC 16421</strain>
    </source>
</reference>
<sequence>MCSRHPGEGWPDRGLPLLSDLSIGGALPPVTLSGARFAFEIGRRLGQPDYRPKTVADPIAHIMPGAVTP</sequence>
<evidence type="ECO:0000313" key="1">
    <source>
        <dbReference type="EMBL" id="GIJ54121.1"/>
    </source>
</evidence>
<comment type="caution">
    <text evidence="1">The sequence shown here is derived from an EMBL/GenBank/DDBJ whole genome shotgun (WGS) entry which is preliminary data.</text>
</comment>
<protein>
    <submittedName>
        <fullName evidence="1">Uncharacterized protein</fullName>
    </submittedName>
</protein>
<evidence type="ECO:0000313" key="2">
    <source>
        <dbReference type="Proteomes" id="UP000612585"/>
    </source>
</evidence>
<proteinExistence type="predicted"/>
<organism evidence="1 2">
    <name type="scientific">Virgisporangium aurantiacum</name>
    <dbReference type="NCBI Taxonomy" id="175570"/>
    <lineage>
        <taxon>Bacteria</taxon>
        <taxon>Bacillati</taxon>
        <taxon>Actinomycetota</taxon>
        <taxon>Actinomycetes</taxon>
        <taxon>Micromonosporales</taxon>
        <taxon>Micromonosporaceae</taxon>
        <taxon>Virgisporangium</taxon>
    </lineage>
</organism>
<accession>A0A8J3YYL2</accession>